<sequence>MITTMEEIDAAIGLVDHIKASSRKLPPVRNGGARVEHLYQNITPNSKQLLRPQSFRWTRLRSASDRVSELNTSGRTGRKGVNVGGSSSKFLGETEIEDGTVNRIVAYRVTGRCETRMTSVCGRTRRAGAFGTENRAADRLSATKLRGVAIKGRRVICLLAQASPTNLSTQIHDCPPTEMPRNSPSGGRPVLVSRADSPETSRNNGNPTEPRSSFVPQTRGTVRRRESIKLSYERGHFFFHRGDFVQPRPID</sequence>
<gene>
    <name evidence="2" type="ORF">EVAR_66198_1</name>
</gene>
<accession>A0A4C1ZN01</accession>
<organism evidence="2 3">
    <name type="scientific">Eumeta variegata</name>
    <name type="common">Bagworm moth</name>
    <name type="synonym">Eumeta japonica</name>
    <dbReference type="NCBI Taxonomy" id="151549"/>
    <lineage>
        <taxon>Eukaryota</taxon>
        <taxon>Metazoa</taxon>
        <taxon>Ecdysozoa</taxon>
        <taxon>Arthropoda</taxon>
        <taxon>Hexapoda</taxon>
        <taxon>Insecta</taxon>
        <taxon>Pterygota</taxon>
        <taxon>Neoptera</taxon>
        <taxon>Endopterygota</taxon>
        <taxon>Lepidoptera</taxon>
        <taxon>Glossata</taxon>
        <taxon>Ditrysia</taxon>
        <taxon>Tineoidea</taxon>
        <taxon>Psychidae</taxon>
        <taxon>Oiketicinae</taxon>
        <taxon>Eumeta</taxon>
    </lineage>
</organism>
<evidence type="ECO:0000313" key="3">
    <source>
        <dbReference type="Proteomes" id="UP000299102"/>
    </source>
</evidence>
<proteinExistence type="predicted"/>
<dbReference type="EMBL" id="BGZK01001899">
    <property type="protein sequence ID" value="GBP87987.1"/>
    <property type="molecule type" value="Genomic_DNA"/>
</dbReference>
<keyword evidence="3" id="KW-1185">Reference proteome</keyword>
<dbReference type="AlphaFoldDB" id="A0A4C1ZN01"/>
<comment type="caution">
    <text evidence="2">The sequence shown here is derived from an EMBL/GenBank/DDBJ whole genome shotgun (WGS) entry which is preliminary data.</text>
</comment>
<feature type="compositionally biased region" description="Polar residues" evidence="1">
    <location>
        <begin position="198"/>
        <end position="220"/>
    </location>
</feature>
<dbReference type="Proteomes" id="UP000299102">
    <property type="component" value="Unassembled WGS sequence"/>
</dbReference>
<reference evidence="2 3" key="1">
    <citation type="journal article" date="2019" name="Commun. Biol.">
        <title>The bagworm genome reveals a unique fibroin gene that provides high tensile strength.</title>
        <authorList>
            <person name="Kono N."/>
            <person name="Nakamura H."/>
            <person name="Ohtoshi R."/>
            <person name="Tomita M."/>
            <person name="Numata K."/>
            <person name="Arakawa K."/>
        </authorList>
    </citation>
    <scope>NUCLEOTIDE SEQUENCE [LARGE SCALE GENOMIC DNA]</scope>
</reference>
<feature type="region of interest" description="Disordered" evidence="1">
    <location>
        <begin position="169"/>
        <end position="225"/>
    </location>
</feature>
<protein>
    <submittedName>
        <fullName evidence="2">Uncharacterized protein</fullName>
    </submittedName>
</protein>
<evidence type="ECO:0000313" key="2">
    <source>
        <dbReference type="EMBL" id="GBP87987.1"/>
    </source>
</evidence>
<evidence type="ECO:0000256" key="1">
    <source>
        <dbReference type="SAM" id="MobiDB-lite"/>
    </source>
</evidence>
<name>A0A4C1ZN01_EUMVA</name>